<organism evidence="8 9">
    <name type="scientific">Tothia fuscella</name>
    <dbReference type="NCBI Taxonomy" id="1048955"/>
    <lineage>
        <taxon>Eukaryota</taxon>
        <taxon>Fungi</taxon>
        <taxon>Dikarya</taxon>
        <taxon>Ascomycota</taxon>
        <taxon>Pezizomycotina</taxon>
        <taxon>Dothideomycetes</taxon>
        <taxon>Pleosporomycetidae</taxon>
        <taxon>Venturiales</taxon>
        <taxon>Cylindrosympodiaceae</taxon>
        <taxon>Tothia</taxon>
    </lineage>
</organism>
<feature type="region of interest" description="Disordered" evidence="5">
    <location>
        <begin position="73"/>
        <end position="212"/>
    </location>
</feature>
<dbReference type="CDD" id="cd06503">
    <property type="entry name" value="ATP-synt_Fo_b"/>
    <property type="match status" value="1"/>
</dbReference>
<comment type="caution">
    <text evidence="8">The sequence shown here is derived from an EMBL/GenBank/DDBJ whole genome shotgun (WGS) entry which is preliminary data.</text>
</comment>
<keyword evidence="3" id="KW-0234">DNA repair</keyword>
<evidence type="ECO:0000256" key="4">
    <source>
        <dbReference type="ARBA" id="ARBA00023242"/>
    </source>
</evidence>
<dbReference type="OrthoDB" id="79480at2759"/>
<evidence type="ECO:0000256" key="3">
    <source>
        <dbReference type="ARBA" id="ARBA00023204"/>
    </source>
</evidence>
<dbReference type="InterPro" id="IPR022043">
    <property type="entry name" value="CAF1A_DD"/>
</dbReference>
<evidence type="ECO:0000256" key="1">
    <source>
        <dbReference type="ARBA" id="ARBA00004123"/>
    </source>
</evidence>
<name>A0A9P4NHN5_9PEZI</name>
<evidence type="ECO:0008006" key="10">
    <source>
        <dbReference type="Google" id="ProtNLM"/>
    </source>
</evidence>
<evidence type="ECO:0000256" key="2">
    <source>
        <dbReference type="ARBA" id="ARBA00022763"/>
    </source>
</evidence>
<evidence type="ECO:0000313" key="8">
    <source>
        <dbReference type="EMBL" id="KAF2422184.1"/>
    </source>
</evidence>
<evidence type="ECO:0000313" key="9">
    <source>
        <dbReference type="Proteomes" id="UP000800235"/>
    </source>
</evidence>
<feature type="region of interest" description="Disordered" evidence="5">
    <location>
        <begin position="1"/>
        <end position="60"/>
    </location>
</feature>
<dbReference type="GO" id="GO:0006334">
    <property type="term" value="P:nucleosome assembly"/>
    <property type="evidence" value="ECO:0007669"/>
    <property type="project" value="TreeGrafter"/>
</dbReference>
<reference evidence="8" key="1">
    <citation type="journal article" date="2020" name="Stud. Mycol.">
        <title>101 Dothideomycetes genomes: a test case for predicting lifestyles and emergence of pathogens.</title>
        <authorList>
            <person name="Haridas S."/>
            <person name="Albert R."/>
            <person name="Binder M."/>
            <person name="Bloem J."/>
            <person name="Labutti K."/>
            <person name="Salamov A."/>
            <person name="Andreopoulos B."/>
            <person name="Baker S."/>
            <person name="Barry K."/>
            <person name="Bills G."/>
            <person name="Bluhm B."/>
            <person name="Cannon C."/>
            <person name="Castanera R."/>
            <person name="Culley D."/>
            <person name="Daum C."/>
            <person name="Ezra D."/>
            <person name="Gonzalez J."/>
            <person name="Henrissat B."/>
            <person name="Kuo A."/>
            <person name="Liang C."/>
            <person name="Lipzen A."/>
            <person name="Lutzoni F."/>
            <person name="Magnuson J."/>
            <person name="Mondo S."/>
            <person name="Nolan M."/>
            <person name="Ohm R."/>
            <person name="Pangilinan J."/>
            <person name="Park H.-J."/>
            <person name="Ramirez L."/>
            <person name="Alfaro M."/>
            <person name="Sun H."/>
            <person name="Tritt A."/>
            <person name="Yoshinaga Y."/>
            <person name="Zwiers L.-H."/>
            <person name="Turgeon B."/>
            <person name="Goodwin S."/>
            <person name="Spatafora J."/>
            <person name="Crous P."/>
            <person name="Grigoriev I."/>
        </authorList>
    </citation>
    <scope>NUCLEOTIDE SEQUENCE</scope>
    <source>
        <strain evidence="8">CBS 130266</strain>
    </source>
</reference>
<feature type="compositionally biased region" description="Basic and acidic residues" evidence="5">
    <location>
        <begin position="97"/>
        <end position="212"/>
    </location>
</feature>
<evidence type="ECO:0000259" key="7">
    <source>
        <dbReference type="Pfam" id="PF21796"/>
    </source>
</evidence>
<feature type="domain" description="Chromatin assembly factor 1 subunit A dimerization" evidence="6">
    <location>
        <begin position="392"/>
        <end position="467"/>
    </location>
</feature>
<evidence type="ECO:0000256" key="5">
    <source>
        <dbReference type="SAM" id="MobiDB-lite"/>
    </source>
</evidence>
<gene>
    <name evidence="8" type="ORF">EJ08DRAFT_701732</name>
</gene>
<dbReference type="EMBL" id="MU007092">
    <property type="protein sequence ID" value="KAF2422184.1"/>
    <property type="molecule type" value="Genomic_DNA"/>
</dbReference>
<dbReference type="GO" id="GO:0006281">
    <property type="term" value="P:DNA repair"/>
    <property type="evidence" value="ECO:0007669"/>
    <property type="project" value="UniProtKB-KW"/>
</dbReference>
<keyword evidence="4" id="KW-0539">Nucleus</keyword>
<dbReference type="InterPro" id="IPR048800">
    <property type="entry name" value="Cac1-like_C"/>
</dbReference>
<evidence type="ECO:0000259" key="6">
    <source>
        <dbReference type="Pfam" id="PF12253"/>
    </source>
</evidence>
<dbReference type="PANTHER" id="PTHR15272">
    <property type="entry name" value="CHROMATIN ASSEMBLY FACTOR 1 SUBUNIT A CAF-1 SUBUNIT A"/>
    <property type="match status" value="1"/>
</dbReference>
<dbReference type="Pfam" id="PF12253">
    <property type="entry name" value="CAF1A_dimeriz"/>
    <property type="match status" value="1"/>
</dbReference>
<dbReference type="GO" id="GO:0005634">
    <property type="term" value="C:nucleus"/>
    <property type="evidence" value="ECO:0007669"/>
    <property type="project" value="UniProtKB-SubCell"/>
</dbReference>
<sequence>MKRPRTEDEEEAGTHTTPTKQIQLHDTPNSSDLSSPMTPSAQDLAMASATSNTDTTAGAAVTSSSVITTNIVTLNTNTTSPKHSVPATGPPTKRRKTTQEERVRKAAEKEAEKARKESEKEAEKARKEAGRVAEKAKKDAEREAEKVKKDAEREAERAAKQAKKDEDERKKNAEKLEKAKLAEAKKLQREAEAQAKEEKKRKAEEEKLKREKAQPRLNFFGFKVGNSPSAELTHGKTLKASASPTDHNFMTKDEAWRRSLSVSLEPQSPLLAPVSSLQFAATNDETPQFKAYRKHFFPYVAPKHTTLARLNPFSKEELEDLEVILTDYSTLSSKPEPSWPKELEGGKTTRGYKPVPVKDILRQLQGSANNPLDLTEEGLNKHIDLSSQITMKYIEFGQDVRPPYSGTWVRPMSLSHARRVARSPFRAVLPEVLYDYDSEAEWDDGGDGEDVDSDGEEDLDDEDGEDEMDGFLDDEGASEVAKRRALVSTTDMEPICSGLHWEDEDGVLQPAEGNTQLADFHGMRMGFLLEPCPKTVDPLSTMYWDDVTTSKSANGNSTISSLMAPPRLPLQDKVGAGNIPATVTVGGVIPKALKAAPRVIAAEYLTEFKAFINGRDDTKSGLIENLKREFGDKMTKDQIKDTLPLVAEKKGRKRGDKWTLLDECAPSTATIATNAPASGA</sequence>
<dbReference type="Pfam" id="PF21796">
    <property type="entry name" value="Cac1_C"/>
    <property type="match status" value="1"/>
</dbReference>
<proteinExistence type="predicted"/>
<feature type="compositionally biased region" description="Polar residues" evidence="5">
    <location>
        <begin position="14"/>
        <end position="41"/>
    </location>
</feature>
<feature type="domain" description="Chromatin assembly factor 1 subunit Cac1-like C-terminal" evidence="7">
    <location>
        <begin position="605"/>
        <end position="660"/>
    </location>
</feature>
<keyword evidence="9" id="KW-1185">Reference proteome</keyword>
<dbReference type="Proteomes" id="UP000800235">
    <property type="component" value="Unassembled WGS sequence"/>
</dbReference>
<protein>
    <recommendedName>
        <fullName evidence="10">Chromatin assembly factor 1 subunit A</fullName>
    </recommendedName>
</protein>
<dbReference type="GO" id="GO:0033186">
    <property type="term" value="C:CAF-1 complex"/>
    <property type="evidence" value="ECO:0007669"/>
    <property type="project" value="TreeGrafter"/>
</dbReference>
<keyword evidence="2" id="KW-0227">DNA damage</keyword>
<dbReference type="PANTHER" id="PTHR15272:SF0">
    <property type="entry name" value="CHROMATIN ASSEMBLY FACTOR 1 SUBUNIT A"/>
    <property type="match status" value="1"/>
</dbReference>
<accession>A0A9P4NHN5</accession>
<dbReference type="AlphaFoldDB" id="A0A9P4NHN5"/>
<feature type="region of interest" description="Disordered" evidence="5">
    <location>
        <begin position="439"/>
        <end position="476"/>
    </location>
</feature>
<comment type="subcellular location">
    <subcellularLocation>
        <location evidence="1">Nucleus</location>
    </subcellularLocation>
</comment>